<dbReference type="Proteomes" id="UP001152320">
    <property type="component" value="Chromosome 15"/>
</dbReference>
<reference evidence="1" key="1">
    <citation type="submission" date="2021-10" db="EMBL/GenBank/DDBJ databases">
        <title>Tropical sea cucumber genome reveals ecological adaptation and Cuvierian tubules defense mechanism.</title>
        <authorList>
            <person name="Chen T."/>
        </authorList>
    </citation>
    <scope>NUCLEOTIDE SEQUENCE</scope>
    <source>
        <strain evidence="1">Nanhai2018</strain>
        <tissue evidence="1">Muscle</tissue>
    </source>
</reference>
<protein>
    <submittedName>
        <fullName evidence="1">Uncharacterized protein</fullName>
    </submittedName>
</protein>
<accession>A0A9Q1BLG3</accession>
<evidence type="ECO:0000313" key="1">
    <source>
        <dbReference type="EMBL" id="KAJ8028796.1"/>
    </source>
</evidence>
<dbReference type="EMBL" id="JAIZAY010000015">
    <property type="protein sequence ID" value="KAJ8028796.1"/>
    <property type="molecule type" value="Genomic_DNA"/>
</dbReference>
<dbReference type="AlphaFoldDB" id="A0A9Q1BLG3"/>
<comment type="caution">
    <text evidence="1">The sequence shown here is derived from an EMBL/GenBank/DDBJ whole genome shotgun (WGS) entry which is preliminary data.</text>
</comment>
<keyword evidence="2" id="KW-1185">Reference proteome</keyword>
<gene>
    <name evidence="1" type="ORF">HOLleu_31135</name>
</gene>
<sequence length="97" mass="10839">MIRPKYTCKSKLQNVLSAVQLAGDGSSIFCNSDFGGKLIFRSVDSIPLPVENISVSACALAICIVMNAHTVYIQWNNHDDLYRYFTTVEKGRKLTHD</sequence>
<proteinExistence type="predicted"/>
<organism evidence="1 2">
    <name type="scientific">Holothuria leucospilota</name>
    <name type="common">Black long sea cucumber</name>
    <name type="synonym">Mertensiothuria leucospilota</name>
    <dbReference type="NCBI Taxonomy" id="206669"/>
    <lineage>
        <taxon>Eukaryota</taxon>
        <taxon>Metazoa</taxon>
        <taxon>Echinodermata</taxon>
        <taxon>Eleutherozoa</taxon>
        <taxon>Echinozoa</taxon>
        <taxon>Holothuroidea</taxon>
        <taxon>Aspidochirotacea</taxon>
        <taxon>Aspidochirotida</taxon>
        <taxon>Holothuriidae</taxon>
        <taxon>Holothuria</taxon>
    </lineage>
</organism>
<name>A0A9Q1BLG3_HOLLE</name>
<evidence type="ECO:0000313" key="2">
    <source>
        <dbReference type="Proteomes" id="UP001152320"/>
    </source>
</evidence>